<dbReference type="InterPro" id="IPR027417">
    <property type="entry name" value="P-loop_NTPase"/>
</dbReference>
<sequence length="197" mass="23113">MEKTIICIGREYGSGGHEIGELLAKRTGYAFYDKEKLFEIAKMRGYEKEMQEYLDEQPVDSLLYSIAMNFAEPKKKPYPFKLIEELAEEGPCIIMGRCAGYLMRNREEAFSVFVHADMETRIERVKERDHITSRMKAKRKIQDVDEKRSAFRKDYTGQEWGMSKNYDLSVSTTELSYEQAVDLILYYKKMTEESDRA</sequence>
<keyword evidence="1" id="KW-0418">Kinase</keyword>
<reference evidence="1 2" key="1">
    <citation type="submission" date="2015-09" db="EMBL/GenBank/DDBJ databases">
        <authorList>
            <consortium name="Pathogen Informatics"/>
        </authorList>
    </citation>
    <scope>NUCLEOTIDE SEQUENCE [LARGE SCALE GENOMIC DNA]</scope>
    <source>
        <strain evidence="1 2">2789STDY5834962</strain>
    </source>
</reference>
<dbReference type="Pfam" id="PF13189">
    <property type="entry name" value="Cytidylate_kin2"/>
    <property type="match status" value="1"/>
</dbReference>
<keyword evidence="1" id="KW-0808">Transferase</keyword>
<dbReference type="RefSeq" id="WP_055156238.1">
    <property type="nucleotide sequence ID" value="NZ_CYXR01000007.1"/>
</dbReference>
<dbReference type="GO" id="GO:0016301">
    <property type="term" value="F:kinase activity"/>
    <property type="evidence" value="ECO:0007669"/>
    <property type="project" value="UniProtKB-KW"/>
</dbReference>
<accession>A0A173SCC4</accession>
<evidence type="ECO:0000313" key="2">
    <source>
        <dbReference type="Proteomes" id="UP000095727"/>
    </source>
</evidence>
<dbReference type="Proteomes" id="UP000095727">
    <property type="component" value="Unassembled WGS sequence"/>
</dbReference>
<proteinExistence type="predicted"/>
<protein>
    <submittedName>
        <fullName evidence="1">Cytidylate kinase</fullName>
    </submittedName>
</protein>
<dbReference type="AlphaFoldDB" id="A0A173SCC4"/>
<dbReference type="EMBL" id="CYXR01000007">
    <property type="protein sequence ID" value="CUM88002.1"/>
    <property type="molecule type" value="Genomic_DNA"/>
</dbReference>
<evidence type="ECO:0000313" key="1">
    <source>
        <dbReference type="EMBL" id="CUM88002.1"/>
    </source>
</evidence>
<dbReference type="SUPFAM" id="SSF52540">
    <property type="entry name" value="P-loop containing nucleoside triphosphate hydrolases"/>
    <property type="match status" value="1"/>
</dbReference>
<gene>
    <name evidence="1" type="ORF">ERS852574_01313</name>
</gene>
<dbReference type="Gene3D" id="3.40.50.300">
    <property type="entry name" value="P-loop containing nucleotide triphosphate hydrolases"/>
    <property type="match status" value="1"/>
</dbReference>
<organism evidence="1 2">
    <name type="scientific">Coprococcus comes</name>
    <dbReference type="NCBI Taxonomy" id="410072"/>
    <lineage>
        <taxon>Bacteria</taxon>
        <taxon>Bacillati</taxon>
        <taxon>Bacillota</taxon>
        <taxon>Clostridia</taxon>
        <taxon>Lachnospirales</taxon>
        <taxon>Lachnospiraceae</taxon>
        <taxon>Coprococcus</taxon>
    </lineage>
</organism>
<name>A0A173SCC4_9FIRM</name>